<keyword evidence="1" id="KW-0812">Transmembrane</keyword>
<name>A0A4R6VB78_9PSEU</name>
<dbReference type="Pfam" id="PF00487">
    <property type="entry name" value="FA_desaturase"/>
    <property type="match status" value="1"/>
</dbReference>
<dbReference type="InterPro" id="IPR005804">
    <property type="entry name" value="FA_desaturase_dom"/>
</dbReference>
<dbReference type="PANTHER" id="PTHR19353:SF19">
    <property type="entry name" value="DELTA(5) FATTY ACID DESATURASE C-RELATED"/>
    <property type="match status" value="1"/>
</dbReference>
<feature type="transmembrane region" description="Helical" evidence="1">
    <location>
        <begin position="197"/>
        <end position="214"/>
    </location>
</feature>
<dbReference type="RefSeq" id="WP_133827713.1">
    <property type="nucleotide sequence ID" value="NZ_BAABHR010000033.1"/>
</dbReference>
<proteinExistence type="predicted"/>
<evidence type="ECO:0000256" key="1">
    <source>
        <dbReference type="SAM" id="Phobius"/>
    </source>
</evidence>
<keyword evidence="4" id="KW-1185">Reference proteome</keyword>
<dbReference type="PIRSF" id="PIRSF015921">
    <property type="entry name" value="FA_sphinglp_des"/>
    <property type="match status" value="1"/>
</dbReference>
<sequence>MTVGEAVRPVPRRTEFAVLTQELRGAGLLERRRGWYTALIVATTTLLGATVAAFAAIGDSWWAVALAPVFAVVAGQYGFIGHDAGHRQIFDSSRANDAVGYLAGNLTIGLGYARWVAEHNAHHANPNHETRDPDVQIPVLAFSAEQATGRRGPLGFVARHQAALFFPLLLLEALSMHVGSVRALLEGEVAKPRLEASLLAVHAAVYLGAVFLVLSPGPAIVFVIVQQGLFGLYLGAVFAPNHKGMPMVSAADRLDPVRKQVLTSRNIRGNVLVDHAMGGLNHQIEHHLFARMPRPNLRRARPLVEAFCAQQGISYTETGLLDSYARTLRHLHEAGAPLRGER</sequence>
<dbReference type="PANTHER" id="PTHR19353">
    <property type="entry name" value="FATTY ACID DESATURASE 2"/>
    <property type="match status" value="1"/>
</dbReference>
<dbReference type="InterPro" id="IPR012171">
    <property type="entry name" value="Fatty_acid_desaturase"/>
</dbReference>
<evidence type="ECO:0000259" key="2">
    <source>
        <dbReference type="Pfam" id="PF00487"/>
    </source>
</evidence>
<dbReference type="EMBL" id="SNYO01000004">
    <property type="protein sequence ID" value="TDQ58943.1"/>
    <property type="molecule type" value="Genomic_DNA"/>
</dbReference>
<organism evidence="3 4">
    <name type="scientific">Actinomycetospora succinea</name>
    <dbReference type="NCBI Taxonomy" id="663603"/>
    <lineage>
        <taxon>Bacteria</taxon>
        <taxon>Bacillati</taxon>
        <taxon>Actinomycetota</taxon>
        <taxon>Actinomycetes</taxon>
        <taxon>Pseudonocardiales</taxon>
        <taxon>Pseudonocardiaceae</taxon>
        <taxon>Actinomycetospora</taxon>
    </lineage>
</organism>
<dbReference type="GO" id="GO:0016717">
    <property type="term" value="F:oxidoreductase activity, acting on paired donors, with oxidation of a pair of donors resulting in the reduction of molecular oxygen to two molecules of water"/>
    <property type="evidence" value="ECO:0007669"/>
    <property type="project" value="TreeGrafter"/>
</dbReference>
<dbReference type="GO" id="GO:0008610">
    <property type="term" value="P:lipid biosynthetic process"/>
    <property type="evidence" value="ECO:0007669"/>
    <property type="project" value="UniProtKB-ARBA"/>
</dbReference>
<feature type="domain" description="Fatty acid desaturase" evidence="2">
    <location>
        <begin position="60"/>
        <end position="318"/>
    </location>
</feature>
<protein>
    <submittedName>
        <fullName evidence="3">Fatty acid desaturase</fullName>
    </submittedName>
</protein>
<dbReference type="AlphaFoldDB" id="A0A4R6VB78"/>
<comment type="caution">
    <text evidence="3">The sequence shown here is derived from an EMBL/GenBank/DDBJ whole genome shotgun (WGS) entry which is preliminary data.</text>
</comment>
<evidence type="ECO:0000313" key="3">
    <source>
        <dbReference type="EMBL" id="TDQ58943.1"/>
    </source>
</evidence>
<reference evidence="3 4" key="1">
    <citation type="submission" date="2019-03" db="EMBL/GenBank/DDBJ databases">
        <title>Genomic Encyclopedia of Type Strains, Phase IV (KMG-IV): sequencing the most valuable type-strain genomes for metagenomic binning, comparative biology and taxonomic classification.</title>
        <authorList>
            <person name="Goeker M."/>
        </authorList>
    </citation>
    <scope>NUCLEOTIDE SEQUENCE [LARGE SCALE GENOMIC DNA]</scope>
    <source>
        <strain evidence="3 4">DSM 45775</strain>
    </source>
</reference>
<feature type="transmembrane region" description="Helical" evidence="1">
    <location>
        <begin position="61"/>
        <end position="79"/>
    </location>
</feature>
<evidence type="ECO:0000313" key="4">
    <source>
        <dbReference type="Proteomes" id="UP000295705"/>
    </source>
</evidence>
<dbReference type="OrthoDB" id="104711at2"/>
<dbReference type="GO" id="GO:0016020">
    <property type="term" value="C:membrane"/>
    <property type="evidence" value="ECO:0007669"/>
    <property type="project" value="TreeGrafter"/>
</dbReference>
<accession>A0A4R6VB78</accession>
<keyword evidence="1" id="KW-0472">Membrane</keyword>
<dbReference type="CDD" id="cd03506">
    <property type="entry name" value="Delta6-FADS-like"/>
    <property type="match status" value="1"/>
</dbReference>
<gene>
    <name evidence="3" type="ORF">EV188_104692</name>
</gene>
<dbReference type="Proteomes" id="UP000295705">
    <property type="component" value="Unassembled WGS sequence"/>
</dbReference>
<keyword evidence="1" id="KW-1133">Transmembrane helix</keyword>
<feature type="transmembrane region" description="Helical" evidence="1">
    <location>
        <begin position="34"/>
        <end position="55"/>
    </location>
</feature>